<evidence type="ECO:0000256" key="7">
    <source>
        <dbReference type="ARBA" id="ARBA00024343"/>
    </source>
</evidence>
<dbReference type="GO" id="GO:0003677">
    <property type="term" value="F:DNA binding"/>
    <property type="evidence" value="ECO:0007669"/>
    <property type="project" value="UniProtKB-KW"/>
</dbReference>
<dbReference type="FunFam" id="3.30.730.10:FF:000001">
    <property type="entry name" value="Ethylene-responsive transcription factor 2"/>
    <property type="match status" value="1"/>
</dbReference>
<dbReference type="Pfam" id="PF00847">
    <property type="entry name" value="AP2"/>
    <property type="match status" value="1"/>
</dbReference>
<dbReference type="InterPro" id="IPR051032">
    <property type="entry name" value="AP2/ERF_TF_ERF_subfamily"/>
</dbReference>
<keyword evidence="2" id="KW-0805">Transcription regulation</keyword>
<feature type="domain" description="AP2/ERF" evidence="8">
    <location>
        <begin position="17"/>
        <end position="74"/>
    </location>
</feature>
<dbReference type="SMART" id="SM00380">
    <property type="entry name" value="AP2"/>
    <property type="match status" value="1"/>
</dbReference>
<comment type="subcellular location">
    <subcellularLocation>
        <location evidence="1">Nucleus</location>
    </subcellularLocation>
</comment>
<comment type="similarity">
    <text evidence="7">Belongs to the AP2/ERF transcription factor family. ERF subfamily.</text>
</comment>
<evidence type="ECO:0000256" key="4">
    <source>
        <dbReference type="ARBA" id="ARBA00023159"/>
    </source>
</evidence>
<keyword evidence="3" id="KW-0238">DNA-binding</keyword>
<evidence type="ECO:0000256" key="2">
    <source>
        <dbReference type="ARBA" id="ARBA00023015"/>
    </source>
</evidence>
<dbReference type="InterPro" id="IPR036955">
    <property type="entry name" value="AP2/ERF_dom_sf"/>
</dbReference>
<evidence type="ECO:0000313" key="9">
    <source>
        <dbReference type="EMBL" id="KAH9297536.1"/>
    </source>
</evidence>
<dbReference type="Proteomes" id="UP000824469">
    <property type="component" value="Unassembled WGS sequence"/>
</dbReference>
<dbReference type="PANTHER" id="PTHR31985">
    <property type="entry name" value="ETHYLENE-RESPONSIVE TRANSCRIPTION FACTOR ERF042-RELATED"/>
    <property type="match status" value="1"/>
</dbReference>
<feature type="non-terminal residue" evidence="9">
    <location>
        <position position="1"/>
    </location>
</feature>
<organism evidence="9 10">
    <name type="scientific">Taxus chinensis</name>
    <name type="common">Chinese yew</name>
    <name type="synonym">Taxus wallichiana var. chinensis</name>
    <dbReference type="NCBI Taxonomy" id="29808"/>
    <lineage>
        <taxon>Eukaryota</taxon>
        <taxon>Viridiplantae</taxon>
        <taxon>Streptophyta</taxon>
        <taxon>Embryophyta</taxon>
        <taxon>Tracheophyta</taxon>
        <taxon>Spermatophyta</taxon>
        <taxon>Pinopsida</taxon>
        <taxon>Pinidae</taxon>
        <taxon>Conifers II</taxon>
        <taxon>Cupressales</taxon>
        <taxon>Taxaceae</taxon>
        <taxon>Taxus</taxon>
    </lineage>
</organism>
<evidence type="ECO:0000259" key="8">
    <source>
        <dbReference type="PROSITE" id="PS51032"/>
    </source>
</evidence>
<dbReference type="InterPro" id="IPR016177">
    <property type="entry name" value="DNA-bd_dom_sf"/>
</dbReference>
<dbReference type="PRINTS" id="PR00367">
    <property type="entry name" value="ETHRSPELEMNT"/>
</dbReference>
<name>A0AA38FE13_TAXCH</name>
<evidence type="ECO:0000313" key="10">
    <source>
        <dbReference type="Proteomes" id="UP000824469"/>
    </source>
</evidence>
<evidence type="ECO:0000256" key="1">
    <source>
        <dbReference type="ARBA" id="ARBA00004123"/>
    </source>
</evidence>
<dbReference type="InterPro" id="IPR001471">
    <property type="entry name" value="AP2/ERF_dom"/>
</dbReference>
<evidence type="ECO:0000256" key="3">
    <source>
        <dbReference type="ARBA" id="ARBA00023125"/>
    </source>
</evidence>
<dbReference type="SUPFAM" id="SSF54171">
    <property type="entry name" value="DNA-binding domain"/>
    <property type="match status" value="1"/>
</dbReference>
<dbReference type="GO" id="GO:0005634">
    <property type="term" value="C:nucleus"/>
    <property type="evidence" value="ECO:0007669"/>
    <property type="project" value="UniProtKB-SubCell"/>
</dbReference>
<evidence type="ECO:0000256" key="5">
    <source>
        <dbReference type="ARBA" id="ARBA00023163"/>
    </source>
</evidence>
<keyword evidence="10" id="KW-1185">Reference proteome</keyword>
<dbReference type="Gene3D" id="3.30.730.10">
    <property type="entry name" value="AP2/ERF domain"/>
    <property type="match status" value="1"/>
</dbReference>
<accession>A0AA38FE13</accession>
<dbReference type="OMA" id="FATNDEY"/>
<dbReference type="EMBL" id="JAHRHJ020000010">
    <property type="protein sequence ID" value="KAH9297536.1"/>
    <property type="molecule type" value="Genomic_DNA"/>
</dbReference>
<protein>
    <recommendedName>
        <fullName evidence="8">AP2/ERF domain-containing protein</fullName>
    </recommendedName>
</protein>
<dbReference type="PROSITE" id="PS51032">
    <property type="entry name" value="AP2_ERF"/>
    <property type="match status" value="1"/>
</dbReference>
<sequence length="236" mass="26561">SCNETMEFCGDKPSNRSYRGVRRRSWGKWVSEIREPGKKKRIWLGSYDKPEMAARAYDVAAVSLKGKSALPNFPHLIHTLPVPTTLHPRDIQFAAAEAALSVRNYSRVTTAVENFPDVAAVCMNPPTPTAVEIASEISSDSQSLNIDSPNDMEEAKEPKFATNDEYCEASTSLCRIRTDRVYVDEELQQFESPNFVMNMAEALLLSPPRIDGDGIHFVEDDFLDQPEGFEFLWSYT</sequence>
<gene>
    <name evidence="9" type="ORF">KI387_029218</name>
</gene>
<dbReference type="PANTHER" id="PTHR31985:SF292">
    <property type="entry name" value="AP2_ERF DOMAIN-CONTAINING PROTEIN"/>
    <property type="match status" value="1"/>
</dbReference>
<comment type="caution">
    <text evidence="9">The sequence shown here is derived from an EMBL/GenBank/DDBJ whole genome shotgun (WGS) entry which is preliminary data.</text>
</comment>
<keyword evidence="4" id="KW-0010">Activator</keyword>
<keyword evidence="6" id="KW-0539">Nucleus</keyword>
<proteinExistence type="inferred from homology"/>
<reference evidence="9 10" key="1">
    <citation type="journal article" date="2021" name="Nat. Plants">
        <title>The Taxus genome provides insights into paclitaxel biosynthesis.</title>
        <authorList>
            <person name="Xiong X."/>
            <person name="Gou J."/>
            <person name="Liao Q."/>
            <person name="Li Y."/>
            <person name="Zhou Q."/>
            <person name="Bi G."/>
            <person name="Li C."/>
            <person name="Du R."/>
            <person name="Wang X."/>
            <person name="Sun T."/>
            <person name="Guo L."/>
            <person name="Liang H."/>
            <person name="Lu P."/>
            <person name="Wu Y."/>
            <person name="Zhang Z."/>
            <person name="Ro D.K."/>
            <person name="Shang Y."/>
            <person name="Huang S."/>
            <person name="Yan J."/>
        </authorList>
    </citation>
    <scope>NUCLEOTIDE SEQUENCE [LARGE SCALE GENOMIC DNA]</scope>
    <source>
        <strain evidence="9">Ta-2019</strain>
    </source>
</reference>
<keyword evidence="5" id="KW-0804">Transcription</keyword>
<evidence type="ECO:0000256" key="6">
    <source>
        <dbReference type="ARBA" id="ARBA00023242"/>
    </source>
</evidence>
<dbReference type="GO" id="GO:0003700">
    <property type="term" value="F:DNA-binding transcription factor activity"/>
    <property type="evidence" value="ECO:0007669"/>
    <property type="project" value="InterPro"/>
</dbReference>
<dbReference type="AlphaFoldDB" id="A0AA38FE13"/>
<dbReference type="CDD" id="cd00018">
    <property type="entry name" value="AP2"/>
    <property type="match status" value="1"/>
</dbReference>